<dbReference type="HOGENOM" id="CLU_2380527_0_0_11"/>
<protein>
    <submittedName>
        <fullName evidence="2">Uncharacterized protein</fullName>
    </submittedName>
</protein>
<dbReference type="eggNOG" id="ENOG5031DZC">
    <property type="taxonomic scope" value="Bacteria"/>
</dbReference>
<dbReference type="Proteomes" id="UP000023067">
    <property type="component" value="Unassembled WGS sequence"/>
</dbReference>
<dbReference type="RefSeq" id="WP_232226160.1">
    <property type="nucleotide sequence ID" value="NZ_BAAAOW010000001.1"/>
</dbReference>
<sequence>MSTQRPGPGTDPERPEDGVVHVSPLTVPALFLGLVVGFLAAYFFLGWGAFVLVAVVVGALSALVRGSRHREAAIALVLGTAVGYCGVILLALFRGAL</sequence>
<evidence type="ECO:0000256" key="1">
    <source>
        <dbReference type="SAM" id="Phobius"/>
    </source>
</evidence>
<keyword evidence="1" id="KW-1133">Transmembrane helix</keyword>
<evidence type="ECO:0000313" key="3">
    <source>
        <dbReference type="Proteomes" id="UP000023067"/>
    </source>
</evidence>
<feature type="transmembrane region" description="Helical" evidence="1">
    <location>
        <begin position="29"/>
        <end position="60"/>
    </location>
</feature>
<dbReference type="STRING" id="396014.BF93_07795"/>
<organism evidence="2 3">
    <name type="scientific">Brachybacterium phenoliresistens</name>
    <dbReference type="NCBI Taxonomy" id="396014"/>
    <lineage>
        <taxon>Bacteria</taxon>
        <taxon>Bacillati</taxon>
        <taxon>Actinomycetota</taxon>
        <taxon>Actinomycetes</taxon>
        <taxon>Micrococcales</taxon>
        <taxon>Dermabacteraceae</taxon>
        <taxon>Brachybacterium</taxon>
    </lineage>
</organism>
<dbReference type="EMBL" id="JDYK01000002">
    <property type="protein sequence ID" value="EWS82911.1"/>
    <property type="molecule type" value="Genomic_DNA"/>
</dbReference>
<keyword evidence="1" id="KW-0812">Transmembrane</keyword>
<dbReference type="AlphaFoldDB" id="Z9JYM0"/>
<name>Z9JYM0_9MICO</name>
<proteinExistence type="predicted"/>
<reference evidence="2 3" key="1">
    <citation type="submission" date="2014-02" db="EMBL/GenBank/DDBJ databases">
        <title>Genome sequence of Brachybacterium phenoliresistens strain W13A50.</title>
        <authorList>
            <person name="Wang X."/>
        </authorList>
    </citation>
    <scope>NUCLEOTIDE SEQUENCE [LARGE SCALE GENOMIC DNA]</scope>
    <source>
        <strain evidence="2 3">W13A50</strain>
    </source>
</reference>
<comment type="caution">
    <text evidence="2">The sequence shown here is derived from an EMBL/GenBank/DDBJ whole genome shotgun (WGS) entry which is preliminary data.</text>
</comment>
<accession>Z9JYM0</accession>
<keyword evidence="1" id="KW-0472">Membrane</keyword>
<keyword evidence="3" id="KW-1185">Reference proteome</keyword>
<dbReference type="PATRIC" id="fig|396014.3.peg.554"/>
<evidence type="ECO:0000313" key="2">
    <source>
        <dbReference type="EMBL" id="EWS82911.1"/>
    </source>
</evidence>
<feature type="transmembrane region" description="Helical" evidence="1">
    <location>
        <begin position="72"/>
        <end position="93"/>
    </location>
</feature>
<gene>
    <name evidence="2" type="ORF">BF93_07795</name>
</gene>